<dbReference type="InterPro" id="IPR017946">
    <property type="entry name" value="PLC-like_Pdiesterase_TIM-brl"/>
</dbReference>
<protein>
    <recommendedName>
        <fullName evidence="2">GP-PDE domain-containing protein</fullName>
    </recommendedName>
</protein>
<dbReference type="Proteomes" id="UP001202134">
    <property type="component" value="Unassembled WGS sequence"/>
</dbReference>
<dbReference type="RefSeq" id="WP_248955790.1">
    <property type="nucleotide sequence ID" value="NZ_JAKIKU010000005.1"/>
</dbReference>
<comment type="caution">
    <text evidence="3">The sequence shown here is derived from an EMBL/GenBank/DDBJ whole genome shotgun (WGS) entry which is preliminary data.</text>
</comment>
<evidence type="ECO:0000256" key="1">
    <source>
        <dbReference type="SAM" id="SignalP"/>
    </source>
</evidence>
<name>A0ABT0KQ33_9GAMM</name>
<evidence type="ECO:0000313" key="4">
    <source>
        <dbReference type="Proteomes" id="UP001202134"/>
    </source>
</evidence>
<dbReference type="InterPro" id="IPR030395">
    <property type="entry name" value="GP_PDE_dom"/>
</dbReference>
<keyword evidence="4" id="KW-1185">Reference proteome</keyword>
<gene>
    <name evidence="3" type="ORF">L2737_11555</name>
</gene>
<organism evidence="3 4">
    <name type="scientific">Shewanella electrodiphila</name>
    <dbReference type="NCBI Taxonomy" id="934143"/>
    <lineage>
        <taxon>Bacteria</taxon>
        <taxon>Pseudomonadati</taxon>
        <taxon>Pseudomonadota</taxon>
        <taxon>Gammaproteobacteria</taxon>
        <taxon>Alteromonadales</taxon>
        <taxon>Shewanellaceae</taxon>
        <taxon>Shewanella</taxon>
    </lineage>
</organism>
<dbReference type="SUPFAM" id="SSF51695">
    <property type="entry name" value="PLC-like phosphodiesterases"/>
    <property type="match status" value="1"/>
</dbReference>
<dbReference type="PANTHER" id="PTHR46211:SF1">
    <property type="entry name" value="GLYCEROPHOSPHODIESTER PHOSPHODIESTERASE, CYTOPLASMIC"/>
    <property type="match status" value="1"/>
</dbReference>
<accession>A0ABT0KQ33</accession>
<evidence type="ECO:0000259" key="2">
    <source>
        <dbReference type="Pfam" id="PF03009"/>
    </source>
</evidence>
<dbReference type="PANTHER" id="PTHR46211">
    <property type="entry name" value="GLYCEROPHOSPHORYL DIESTER PHOSPHODIESTERASE"/>
    <property type="match status" value="1"/>
</dbReference>
<dbReference type="EMBL" id="JAKIKU010000005">
    <property type="protein sequence ID" value="MCL1045961.1"/>
    <property type="molecule type" value="Genomic_DNA"/>
</dbReference>
<keyword evidence="1" id="KW-0732">Signal</keyword>
<feature type="chain" id="PRO_5045051714" description="GP-PDE domain-containing protein" evidence="1">
    <location>
        <begin position="19"/>
        <end position="344"/>
    </location>
</feature>
<dbReference type="Gene3D" id="3.20.20.190">
    <property type="entry name" value="Phosphatidylinositol (PI) phosphodiesterase"/>
    <property type="match status" value="1"/>
</dbReference>
<dbReference type="Pfam" id="PF03009">
    <property type="entry name" value="GDPD"/>
    <property type="match status" value="1"/>
</dbReference>
<proteinExistence type="predicted"/>
<reference evidence="3 4" key="1">
    <citation type="submission" date="2022-01" db="EMBL/GenBank/DDBJ databases">
        <title>Whole genome-based taxonomy of the Shewanellaceae.</title>
        <authorList>
            <person name="Martin-Rodriguez A.J."/>
        </authorList>
    </citation>
    <scope>NUCLEOTIDE SEQUENCE [LARGE SCALE GENOMIC DNA]</scope>
    <source>
        <strain evidence="3 4">DSM 24955</strain>
    </source>
</reference>
<sequence>MRKYILFLLVLVFSIAQANTGHRLGGDVYSPENTLYSFKLALQKLQKNPNFHNAEFDIQESKDGYPVVFHDVKNISRVVPYNNFNHAILSRLNQNIISNKSFEDISISNLYLHEIKALKLENDARIPELFEVLDTAVEYGLVKPMQVEIKHLNTDKCRMEVIETVSKYKDRLNINFLAFQNKYNKSFPDPIRWGAEFQKHDFKVYTSTKRKVPSNVLSAGIPLEATSWKFTTLIDKNVYINNPSTRVIEFPISINHQKGKSYALNIGLRHGIDDSGDKGLEVHLYNKNRNKLKSFFSKNKGWKWKTTELNEFENLIISIVDKDTSFSGKYPGNKAQLKVNLVEK</sequence>
<feature type="signal peptide" evidence="1">
    <location>
        <begin position="1"/>
        <end position="18"/>
    </location>
</feature>
<feature type="domain" description="GP-PDE" evidence="2">
    <location>
        <begin position="25"/>
        <end position="290"/>
    </location>
</feature>
<evidence type="ECO:0000313" key="3">
    <source>
        <dbReference type="EMBL" id="MCL1045961.1"/>
    </source>
</evidence>